<dbReference type="InterPro" id="IPR001179">
    <property type="entry name" value="PPIase_FKBP_dom"/>
</dbReference>
<dbReference type="AlphaFoldDB" id="A0A6J4KVX5"/>
<evidence type="ECO:0000256" key="6">
    <source>
        <dbReference type="ARBA" id="ARBA00023186"/>
    </source>
</evidence>
<proteinExistence type="inferred from homology"/>
<evidence type="ECO:0000256" key="1">
    <source>
        <dbReference type="ARBA" id="ARBA00000971"/>
    </source>
</evidence>
<feature type="domain" description="PPIase FKBP-type" evidence="11">
    <location>
        <begin position="6"/>
        <end position="86"/>
    </location>
</feature>
<name>A0A6J4KVX5_9SPHI</name>
<gene>
    <name evidence="12" type="ORF">AVDCRST_MAG56-6641</name>
</gene>
<organism evidence="12">
    <name type="scientific">uncultured Cytophagales bacterium</name>
    <dbReference type="NCBI Taxonomy" id="158755"/>
    <lineage>
        <taxon>Bacteria</taxon>
        <taxon>Pseudomonadati</taxon>
        <taxon>Bacteroidota</taxon>
        <taxon>Sphingobacteriia</taxon>
        <taxon>Sphingobacteriales</taxon>
        <taxon>environmental samples</taxon>
    </lineage>
</organism>
<keyword evidence="6" id="KW-0143">Chaperone</keyword>
<evidence type="ECO:0000256" key="9">
    <source>
        <dbReference type="PROSITE-ProRule" id="PRU00277"/>
    </source>
</evidence>
<dbReference type="GO" id="GO:0042026">
    <property type="term" value="P:protein refolding"/>
    <property type="evidence" value="ECO:0007669"/>
    <property type="project" value="UniProtKB-ARBA"/>
</dbReference>
<keyword evidence="4" id="KW-0963">Cytoplasm</keyword>
<evidence type="ECO:0000256" key="3">
    <source>
        <dbReference type="ARBA" id="ARBA00006577"/>
    </source>
</evidence>
<dbReference type="EC" id="5.2.1.8" evidence="10"/>
<comment type="subcellular location">
    <subcellularLocation>
        <location evidence="2">Cytoplasm</location>
    </subcellularLocation>
</comment>
<comment type="catalytic activity">
    <reaction evidence="1 9 10">
        <text>[protein]-peptidylproline (omega=180) = [protein]-peptidylproline (omega=0)</text>
        <dbReference type="Rhea" id="RHEA:16237"/>
        <dbReference type="Rhea" id="RHEA-COMP:10747"/>
        <dbReference type="Rhea" id="RHEA-COMP:10748"/>
        <dbReference type="ChEBI" id="CHEBI:83833"/>
        <dbReference type="ChEBI" id="CHEBI:83834"/>
        <dbReference type="EC" id="5.2.1.8"/>
    </reaction>
</comment>
<keyword evidence="5 9" id="KW-0697">Rotamase</keyword>
<keyword evidence="7 9" id="KW-0413">Isomerase</keyword>
<dbReference type="EMBL" id="CADCTQ010000547">
    <property type="protein sequence ID" value="CAA9316180.1"/>
    <property type="molecule type" value="Genomic_DNA"/>
</dbReference>
<dbReference type="Pfam" id="PF00254">
    <property type="entry name" value="FKBP_C"/>
    <property type="match status" value="1"/>
</dbReference>
<protein>
    <recommendedName>
        <fullName evidence="10">Peptidyl-prolyl cis-trans isomerase</fullName>
        <ecNumber evidence="10">5.2.1.8</ecNumber>
    </recommendedName>
</protein>
<reference evidence="12" key="1">
    <citation type="submission" date="2020-02" db="EMBL/GenBank/DDBJ databases">
        <authorList>
            <person name="Meier V. D."/>
        </authorList>
    </citation>
    <scope>NUCLEOTIDE SEQUENCE</scope>
    <source>
        <strain evidence="12">AVDCRST_MAG56</strain>
    </source>
</reference>
<evidence type="ECO:0000259" key="11">
    <source>
        <dbReference type="PROSITE" id="PS50059"/>
    </source>
</evidence>
<sequence>MQIQANKVVSLTYELRVDDENGEQTLVEKVERDHPLVFLYGAGSMLEEFERHLNGLKEGDAFDFSIDPEKGYGEFDEEAVVDLPKDIFKINGKVEDGMLEVGNVIPMTDQNGHRLQGRVVEVQDDLVTMDFNHPLAGMQMHFKGEITNVRSATLEEISHGHVHGEGGVHH</sequence>
<evidence type="ECO:0000256" key="2">
    <source>
        <dbReference type="ARBA" id="ARBA00004496"/>
    </source>
</evidence>
<dbReference type="PROSITE" id="PS50059">
    <property type="entry name" value="FKBP_PPIASE"/>
    <property type="match status" value="1"/>
</dbReference>
<evidence type="ECO:0000256" key="5">
    <source>
        <dbReference type="ARBA" id="ARBA00023110"/>
    </source>
</evidence>
<comment type="function">
    <text evidence="8">Also involved in hydrogenase metallocenter assembly, probably by participating in the nickel insertion step. This function in hydrogenase biosynthesis requires chaperone activity and the presence of the metal-binding domain, but not PPIase activity.</text>
</comment>
<evidence type="ECO:0000256" key="8">
    <source>
        <dbReference type="ARBA" id="ARBA00037071"/>
    </source>
</evidence>
<dbReference type="InterPro" id="IPR046357">
    <property type="entry name" value="PPIase_dom_sf"/>
</dbReference>
<dbReference type="PANTHER" id="PTHR47861">
    <property type="entry name" value="FKBP-TYPE PEPTIDYL-PROLYL CIS-TRANS ISOMERASE SLYD"/>
    <property type="match status" value="1"/>
</dbReference>
<dbReference type="GO" id="GO:0005737">
    <property type="term" value="C:cytoplasm"/>
    <property type="evidence" value="ECO:0007669"/>
    <property type="project" value="UniProtKB-SubCell"/>
</dbReference>
<dbReference type="SUPFAM" id="SSF54534">
    <property type="entry name" value="FKBP-like"/>
    <property type="match status" value="1"/>
</dbReference>
<dbReference type="PANTHER" id="PTHR47861:SF3">
    <property type="entry name" value="FKBP-TYPE PEPTIDYL-PROLYL CIS-TRANS ISOMERASE SLYD"/>
    <property type="match status" value="1"/>
</dbReference>
<accession>A0A6J4KVX5</accession>
<comment type="similarity">
    <text evidence="3 10">Belongs to the FKBP-type PPIase family.</text>
</comment>
<dbReference type="GO" id="GO:0003755">
    <property type="term" value="F:peptidyl-prolyl cis-trans isomerase activity"/>
    <property type="evidence" value="ECO:0007669"/>
    <property type="project" value="UniProtKB-UniRule"/>
</dbReference>
<evidence type="ECO:0000256" key="4">
    <source>
        <dbReference type="ARBA" id="ARBA00022490"/>
    </source>
</evidence>
<dbReference type="Gene3D" id="3.10.50.40">
    <property type="match status" value="1"/>
</dbReference>
<evidence type="ECO:0000256" key="10">
    <source>
        <dbReference type="RuleBase" id="RU003915"/>
    </source>
</evidence>
<evidence type="ECO:0000256" key="7">
    <source>
        <dbReference type="ARBA" id="ARBA00023235"/>
    </source>
</evidence>
<evidence type="ECO:0000313" key="12">
    <source>
        <dbReference type="EMBL" id="CAA9316180.1"/>
    </source>
</evidence>